<dbReference type="SUPFAM" id="SSF55144">
    <property type="entry name" value="LigT-like"/>
    <property type="match status" value="1"/>
</dbReference>
<reference evidence="3" key="1">
    <citation type="submission" date="2021-02" db="EMBL/GenBank/DDBJ databases">
        <authorList>
            <person name="Han P."/>
        </authorList>
    </citation>
    <scope>NUCLEOTIDE SEQUENCE</scope>
    <source>
        <strain evidence="3">Candidatus Nitrotoga sp. ZN8</strain>
    </source>
</reference>
<sequence length="208" mass="23426">MRIWGNGYSALRPVGWLQVGQGWYSGMISTRQKTLRLFFALWPSAAERAALAAWQLPLQEKCGGRAMQLETLHVTLLFLGAVAESRLEALQLAAQEVEFGQFDLKLDQAHYWKHNHLVYAASGVVPFQLAGLVNSLQAVLSNHDFKFDRRPYKPHVTLIRNAKWGDDVLPGQFGACWQIKDFVLVQSLGEEVGGSRYEVLAWFPARTV</sequence>
<dbReference type="EC" id="3.1.4.58" evidence="2"/>
<evidence type="ECO:0000256" key="1">
    <source>
        <dbReference type="ARBA" id="ARBA00022801"/>
    </source>
</evidence>
<accession>A0A916BDS5</accession>
<dbReference type="InterPro" id="IPR004175">
    <property type="entry name" value="RNA_CPDase"/>
</dbReference>
<dbReference type="Proteomes" id="UP000675882">
    <property type="component" value="Unassembled WGS sequence"/>
</dbReference>
<dbReference type="Gene3D" id="3.90.1140.10">
    <property type="entry name" value="Cyclic phosphodiesterase"/>
    <property type="match status" value="1"/>
</dbReference>
<feature type="active site" description="Proton acceptor" evidence="2">
    <location>
        <position position="155"/>
    </location>
</feature>
<evidence type="ECO:0000313" key="4">
    <source>
        <dbReference type="Proteomes" id="UP000675882"/>
    </source>
</evidence>
<feature type="short sequence motif" description="HXTX 1" evidence="2">
    <location>
        <begin position="73"/>
        <end position="76"/>
    </location>
</feature>
<feature type="short sequence motif" description="HXTX 2" evidence="2">
    <location>
        <begin position="155"/>
        <end position="158"/>
    </location>
</feature>
<dbReference type="GO" id="GO:0004113">
    <property type="term" value="F:2',3'-cyclic-nucleotide 3'-phosphodiesterase activity"/>
    <property type="evidence" value="ECO:0007669"/>
    <property type="project" value="InterPro"/>
</dbReference>
<dbReference type="NCBIfam" id="TIGR02258">
    <property type="entry name" value="2_5_ligase"/>
    <property type="match status" value="1"/>
</dbReference>
<comment type="similarity">
    <text evidence="2">Belongs to the 2H phosphoesterase superfamily. ThpR family.</text>
</comment>
<dbReference type="AlphaFoldDB" id="A0A916BDS5"/>
<comment type="caution">
    <text evidence="3">The sequence shown here is derived from an EMBL/GenBank/DDBJ whole genome shotgun (WGS) entry which is preliminary data.</text>
</comment>
<keyword evidence="1 2" id="KW-0378">Hydrolase</keyword>
<dbReference type="PANTHER" id="PTHR35561">
    <property type="entry name" value="RNA 2',3'-CYCLIC PHOSPHODIESTERASE"/>
    <property type="match status" value="1"/>
</dbReference>
<dbReference type="HAMAP" id="MF_01940">
    <property type="entry name" value="RNA_CPDase"/>
    <property type="match status" value="1"/>
</dbReference>
<gene>
    <name evidence="3" type="ORF">NTGZN8_70020</name>
</gene>
<evidence type="ECO:0000313" key="3">
    <source>
        <dbReference type="EMBL" id="CAE6737323.1"/>
    </source>
</evidence>
<evidence type="ECO:0000256" key="2">
    <source>
        <dbReference type="HAMAP-Rule" id="MF_01940"/>
    </source>
</evidence>
<protein>
    <recommendedName>
        <fullName evidence="2">RNA 2',3'-cyclic phosphodiesterase</fullName>
        <shortName evidence="2">RNA 2',3'-CPDase</shortName>
        <ecNumber evidence="2">3.1.4.58</ecNumber>
    </recommendedName>
</protein>
<name>A0A916BDS5_9PROT</name>
<dbReference type="Pfam" id="PF13563">
    <property type="entry name" value="2_5_RNA_ligase2"/>
    <property type="match status" value="1"/>
</dbReference>
<proteinExistence type="inferred from homology"/>
<comment type="function">
    <text evidence="2">Hydrolyzes RNA 2',3'-cyclic phosphodiester to an RNA 2'-phosphomonoester.</text>
</comment>
<dbReference type="GO" id="GO:0008664">
    <property type="term" value="F:RNA 2',3'-cyclic 3'-phosphodiesterase activity"/>
    <property type="evidence" value="ECO:0007669"/>
    <property type="project" value="UniProtKB-EC"/>
</dbReference>
<dbReference type="InterPro" id="IPR009097">
    <property type="entry name" value="Cyclic_Pdiesterase"/>
</dbReference>
<keyword evidence="4" id="KW-1185">Reference proteome</keyword>
<comment type="catalytic activity">
    <reaction evidence="2">
        <text>a 3'-end 2',3'-cyclophospho-ribonucleotide-RNA + H2O = a 3'-end 2'-phospho-ribonucleotide-RNA + H(+)</text>
        <dbReference type="Rhea" id="RHEA:11828"/>
        <dbReference type="Rhea" id="RHEA-COMP:10464"/>
        <dbReference type="Rhea" id="RHEA-COMP:17353"/>
        <dbReference type="ChEBI" id="CHEBI:15377"/>
        <dbReference type="ChEBI" id="CHEBI:15378"/>
        <dbReference type="ChEBI" id="CHEBI:83064"/>
        <dbReference type="ChEBI" id="CHEBI:173113"/>
        <dbReference type="EC" id="3.1.4.58"/>
    </reaction>
</comment>
<dbReference type="EMBL" id="CAJNBL010000042">
    <property type="protein sequence ID" value="CAE6737323.1"/>
    <property type="molecule type" value="Genomic_DNA"/>
</dbReference>
<dbReference type="PANTHER" id="PTHR35561:SF1">
    <property type="entry name" value="RNA 2',3'-CYCLIC PHOSPHODIESTERASE"/>
    <property type="match status" value="1"/>
</dbReference>
<organism evidence="3 4">
    <name type="scientific">Candidatus Nitrotoga fabula</name>
    <dbReference type="NCBI Taxonomy" id="2182327"/>
    <lineage>
        <taxon>Bacteria</taxon>
        <taxon>Pseudomonadati</taxon>
        <taxon>Pseudomonadota</taxon>
        <taxon>Betaproteobacteria</taxon>
        <taxon>Nitrosomonadales</taxon>
        <taxon>Gallionellaceae</taxon>
        <taxon>Candidatus Nitrotoga</taxon>
    </lineage>
</organism>
<feature type="active site" description="Proton donor" evidence="2">
    <location>
        <position position="73"/>
    </location>
</feature>